<evidence type="ECO:0000313" key="4">
    <source>
        <dbReference type="Proteomes" id="UP000247790"/>
    </source>
</evidence>
<dbReference type="Proteomes" id="UP000509327">
    <property type="component" value="Chromosome"/>
</dbReference>
<evidence type="ECO:0000256" key="1">
    <source>
        <dbReference type="SAM" id="Phobius"/>
    </source>
</evidence>
<evidence type="ECO:0000313" key="3">
    <source>
        <dbReference type="EMBL" id="QKS57026.1"/>
    </source>
</evidence>
<name>A0A2V4VWG9_PAEBA</name>
<accession>A0A2V4VWG9</accession>
<evidence type="ECO:0000313" key="2">
    <source>
        <dbReference type="EMBL" id="PYE43215.1"/>
    </source>
</evidence>
<sequence length="421" mass="47110">MNAVIISSKASALVHEAIGNTDVSFEKTGRFEGGQFVEFCEAVARININAFITDIDCTDAQTFLRGISQYRVIRPNTKIIVIALDRYDDDGVVHELADMGINVVTTSPGTKPKSIIPALRNLLPERDQGDRNAASQVDWESTDSEMEKVKERIYRYTAKLTSSGGFDSSDVMDLELPDVPIQERIILKDRIIGTILVAVMGVESKVGSTHQSILIANYLKRKGYSVGLVEANGSSDFTAIENAYEGTPDFKSTHLHFTIEGVEYYKNNSRLDINQLVTAGHDYLILDIGGFEESDWSKEFYRASVNIVVGAGSDWRQGKIRRFRDIHKKMDQSNWVYCIPFVENLSIQDIRKELPGNLVYRIPPHADPYKHQSDTESVLNKLMKSYMGDSKKISSKSMLYGILGLCILIIVVLIILLAIKI</sequence>
<keyword evidence="1" id="KW-0472">Membrane</keyword>
<keyword evidence="1" id="KW-0812">Transmembrane</keyword>
<dbReference type="EMBL" id="QJSW01000030">
    <property type="protein sequence ID" value="PYE43215.1"/>
    <property type="molecule type" value="Genomic_DNA"/>
</dbReference>
<keyword evidence="5" id="KW-1185">Reference proteome</keyword>
<reference evidence="3 5" key="2">
    <citation type="submission" date="2020-06" db="EMBL/GenBank/DDBJ databases">
        <title>Complete genome of Paenibacillus barcinonensis KACC11450.</title>
        <authorList>
            <person name="Kim M."/>
            <person name="Park Y.-J."/>
            <person name="Shin J.-H."/>
        </authorList>
    </citation>
    <scope>NUCLEOTIDE SEQUENCE [LARGE SCALE GENOMIC DNA]</scope>
    <source>
        <strain evidence="3 5">KACC11450</strain>
    </source>
</reference>
<feature type="transmembrane region" description="Helical" evidence="1">
    <location>
        <begin position="398"/>
        <end position="419"/>
    </location>
</feature>
<organism evidence="2 4">
    <name type="scientific">Paenibacillus barcinonensis</name>
    <dbReference type="NCBI Taxonomy" id="198119"/>
    <lineage>
        <taxon>Bacteria</taxon>
        <taxon>Bacillati</taxon>
        <taxon>Bacillota</taxon>
        <taxon>Bacilli</taxon>
        <taxon>Bacillales</taxon>
        <taxon>Paenibacillaceae</taxon>
        <taxon>Paenibacillus</taxon>
    </lineage>
</organism>
<dbReference type="OrthoDB" id="2560085at2"/>
<protein>
    <submittedName>
        <fullName evidence="2">Uncharacterized protein</fullName>
    </submittedName>
</protein>
<gene>
    <name evidence="2" type="ORF">DFQ00_13023</name>
    <name evidence="3" type="ORF">HUB98_12265</name>
</gene>
<dbReference type="EMBL" id="CP054614">
    <property type="protein sequence ID" value="QKS57026.1"/>
    <property type="molecule type" value="Genomic_DNA"/>
</dbReference>
<dbReference type="RefSeq" id="WP_110899381.1">
    <property type="nucleotide sequence ID" value="NZ_CP054614.1"/>
</dbReference>
<proteinExistence type="predicted"/>
<dbReference type="Proteomes" id="UP000247790">
    <property type="component" value="Unassembled WGS sequence"/>
</dbReference>
<reference evidence="2 4" key="1">
    <citation type="submission" date="2018-06" db="EMBL/GenBank/DDBJ databases">
        <title>Genomic Encyclopedia of Type Strains, Phase III (KMG-III): the genomes of soil and plant-associated and newly described type strains.</title>
        <authorList>
            <person name="Whitman W."/>
        </authorList>
    </citation>
    <scope>NUCLEOTIDE SEQUENCE [LARGE SCALE GENOMIC DNA]</scope>
    <source>
        <strain evidence="2 4">CECT 7022</strain>
    </source>
</reference>
<dbReference type="AlphaFoldDB" id="A0A2V4VWG9"/>
<evidence type="ECO:0000313" key="5">
    <source>
        <dbReference type="Proteomes" id="UP000509327"/>
    </source>
</evidence>
<keyword evidence="1" id="KW-1133">Transmembrane helix</keyword>